<dbReference type="AlphaFoldDB" id="A0A3N4MIH1"/>
<sequence>MSKYNILVRILDKIRTEAPATYTVKYARNDADIEKANQARARAFIHLYLKVSFGLLDFTEREAFITDDTMDGGIDGYYIHKESKTIYFIQSKFRTTEKNFEQKRIELAEILIMDINRIMDGEENDENGNKYNGKIRQMMHSIREMDDIARYRYKVILLANIENIPQSKLKYLTGGYPVEVFDYELCYNKLIFPILSGTYFNASDLTINIDLSNKNAGSKISYTVKTEHSDCEITLLFVPTIEIAKVLHKYKNSILKYNPRSYLEFEGQKVNSSIRETILKKSTNEFALFNNGITMLSDETYINEKIGQKNKAQLHVVNPQIINGGQTAYTLGKIYEENITKNVVSIFQEKEVLLKIITFIQENGSDEKKSEKVQLIDEISTATNLQTPVIGSDKFSNDKFHVRIQDLLFSRYGLLYERKRGEFGDGAELGYISRERILERNMFFRIYYASNGEINRSIQKKLFLKNQSSIKLLENLNKLDNFYFGYYCFNQLLKKRNQQSKIEKNIYGMVYAMTRLYKPDSIVDYQDVVSDKISIFPHEWEKFTNTISKSDPRYMRTFLDKRTEQLITTFSEVRWYRSNNFEEDILNFYGTDERIFS</sequence>
<gene>
    <name evidence="2" type="ORF">EG028_20275</name>
</gene>
<proteinExistence type="predicted"/>
<evidence type="ECO:0000259" key="1">
    <source>
        <dbReference type="Pfam" id="PF10592"/>
    </source>
</evidence>
<organism evidence="2 3">
    <name type="scientific">Chitinophaga barathri</name>
    <dbReference type="NCBI Taxonomy" id="1647451"/>
    <lineage>
        <taxon>Bacteria</taxon>
        <taxon>Pseudomonadati</taxon>
        <taxon>Bacteroidota</taxon>
        <taxon>Chitinophagia</taxon>
        <taxon>Chitinophagales</taxon>
        <taxon>Chitinophagaceae</taxon>
        <taxon>Chitinophaga</taxon>
    </lineage>
</organism>
<name>A0A3N4MIH1_9BACT</name>
<accession>A0A3N4MIH1</accession>
<evidence type="ECO:0000313" key="3">
    <source>
        <dbReference type="Proteomes" id="UP000279089"/>
    </source>
</evidence>
<protein>
    <submittedName>
        <fullName evidence="2">AIPR protein</fullName>
    </submittedName>
</protein>
<dbReference type="EMBL" id="RMBX01000011">
    <property type="protein sequence ID" value="RPD39459.1"/>
    <property type="molecule type" value="Genomic_DNA"/>
</dbReference>
<dbReference type="InterPro" id="IPR018891">
    <property type="entry name" value="AIPR_C"/>
</dbReference>
<dbReference type="Pfam" id="PF10592">
    <property type="entry name" value="AIPR"/>
    <property type="match status" value="1"/>
</dbReference>
<dbReference type="RefSeq" id="WP_120518103.1">
    <property type="nucleotide sequence ID" value="NZ_QXZY01000011.1"/>
</dbReference>
<comment type="caution">
    <text evidence="2">The sequence shown here is derived from an EMBL/GenBank/DDBJ whole genome shotgun (WGS) entry which is preliminary data.</text>
</comment>
<feature type="domain" description="Abortive phage infection protein C-terminal" evidence="1">
    <location>
        <begin position="256"/>
        <end position="463"/>
    </location>
</feature>
<dbReference type="OrthoDB" id="9806213at2"/>
<evidence type="ECO:0000313" key="2">
    <source>
        <dbReference type="EMBL" id="RPD39459.1"/>
    </source>
</evidence>
<reference evidence="3" key="1">
    <citation type="submission" date="2018-11" db="EMBL/GenBank/DDBJ databases">
        <title>Chitinophaga lutea sp.nov., isolate from arsenic contaminated soil.</title>
        <authorList>
            <person name="Zong Y."/>
        </authorList>
    </citation>
    <scope>NUCLEOTIDE SEQUENCE [LARGE SCALE GENOMIC DNA]</scope>
    <source>
        <strain evidence="3">YLT18</strain>
    </source>
</reference>
<dbReference type="Proteomes" id="UP000279089">
    <property type="component" value="Unassembled WGS sequence"/>
</dbReference>
<keyword evidence="3" id="KW-1185">Reference proteome</keyword>